<dbReference type="NCBIfam" id="NF047646">
    <property type="entry name" value="REP_Tyr_transpos"/>
    <property type="match status" value="1"/>
</dbReference>
<sequence>MPNYRRPNISGATHFITQVTYQREPWLCENIARQALREAIQNVRKKYPFSIDAFILLPNHFHCLWTLPDNDHDFSVRLRLIKTYVTKHYGEQLAIENPISQSRQKRGEKNLWQRRFWEHLIRDEQDFMVHCDYIHYNPVKHRLCINPQDWQFSSIHRFMKQEIYPRNWGVNVILDIPSSDLYD</sequence>
<evidence type="ECO:0000313" key="3">
    <source>
        <dbReference type="Proteomes" id="UP000299367"/>
    </source>
</evidence>
<dbReference type="SUPFAM" id="SSF143422">
    <property type="entry name" value="Transposase IS200-like"/>
    <property type="match status" value="1"/>
</dbReference>
<dbReference type="InterPro" id="IPR052715">
    <property type="entry name" value="RAYT_transposase"/>
</dbReference>
<feature type="domain" description="Transposase IS200-like" evidence="1">
    <location>
        <begin position="9"/>
        <end position="137"/>
    </location>
</feature>
<dbReference type="AlphaFoldDB" id="A0A480A8A1"/>
<protein>
    <recommendedName>
        <fullName evidence="1">Transposase IS200-like domain-containing protein</fullName>
    </recommendedName>
</protein>
<evidence type="ECO:0000259" key="1">
    <source>
        <dbReference type="SMART" id="SM01321"/>
    </source>
</evidence>
<accession>A0A480A8A1</accession>
<dbReference type="Pfam" id="PF01797">
    <property type="entry name" value="Y1_Tnp"/>
    <property type="match status" value="1"/>
</dbReference>
<dbReference type="GO" id="GO:0043565">
    <property type="term" value="F:sequence-specific DNA binding"/>
    <property type="evidence" value="ECO:0007669"/>
    <property type="project" value="TreeGrafter"/>
</dbReference>
<dbReference type="InterPro" id="IPR002686">
    <property type="entry name" value="Transposase_17"/>
</dbReference>
<dbReference type="PANTHER" id="PTHR36966:SF1">
    <property type="entry name" value="REP-ASSOCIATED TYROSINE TRANSPOSASE"/>
    <property type="match status" value="1"/>
</dbReference>
<proteinExistence type="predicted"/>
<reference evidence="3" key="1">
    <citation type="submission" date="2019-02" db="EMBL/GenBank/DDBJ databases">
        <title>Draft genome sequence of Dolichospermum planctonicum NIES-80.</title>
        <authorList>
            <person name="Yamaguchi H."/>
            <person name="Suzuki S."/>
            <person name="Kawachi M."/>
        </authorList>
    </citation>
    <scope>NUCLEOTIDE SEQUENCE [LARGE SCALE GENOMIC DNA]</scope>
    <source>
        <strain evidence="3">NIES-80</strain>
    </source>
</reference>
<evidence type="ECO:0000313" key="2">
    <source>
        <dbReference type="EMBL" id="GCL41167.1"/>
    </source>
</evidence>
<dbReference type="SMART" id="SM01321">
    <property type="entry name" value="Y1_Tnp"/>
    <property type="match status" value="1"/>
</dbReference>
<dbReference type="GO" id="GO:0006313">
    <property type="term" value="P:DNA transposition"/>
    <property type="evidence" value="ECO:0007669"/>
    <property type="project" value="InterPro"/>
</dbReference>
<gene>
    <name evidence="2" type="ORF">NIES80_08610</name>
</gene>
<dbReference type="GO" id="GO:0004803">
    <property type="term" value="F:transposase activity"/>
    <property type="evidence" value="ECO:0007669"/>
    <property type="project" value="InterPro"/>
</dbReference>
<dbReference type="PANTHER" id="PTHR36966">
    <property type="entry name" value="REP-ASSOCIATED TYROSINE TRANSPOSASE"/>
    <property type="match status" value="1"/>
</dbReference>
<dbReference type="Proteomes" id="UP000299367">
    <property type="component" value="Unassembled WGS sequence"/>
</dbReference>
<organism evidence="2 3">
    <name type="scientific">Dolichospermum planctonicum</name>
    <dbReference type="NCBI Taxonomy" id="136072"/>
    <lineage>
        <taxon>Bacteria</taxon>
        <taxon>Bacillati</taxon>
        <taxon>Cyanobacteriota</taxon>
        <taxon>Cyanophyceae</taxon>
        <taxon>Nostocales</taxon>
        <taxon>Aphanizomenonaceae</taxon>
        <taxon>Dolichospermum</taxon>
    </lineage>
</organism>
<dbReference type="EMBL" id="BJCF01000006">
    <property type="protein sequence ID" value="GCL41167.1"/>
    <property type="molecule type" value="Genomic_DNA"/>
</dbReference>
<dbReference type="Gene3D" id="3.30.70.1290">
    <property type="entry name" value="Transposase IS200-like"/>
    <property type="match status" value="1"/>
</dbReference>
<comment type="caution">
    <text evidence="2">The sequence shown here is derived from an EMBL/GenBank/DDBJ whole genome shotgun (WGS) entry which is preliminary data.</text>
</comment>
<name>A0A480A8A1_9CYAN</name>
<dbReference type="RefSeq" id="WP_137906928.1">
    <property type="nucleotide sequence ID" value="NZ_BJCF01000006.1"/>
</dbReference>
<dbReference type="OrthoDB" id="9794403at2"/>
<dbReference type="InterPro" id="IPR036515">
    <property type="entry name" value="Transposase_17_sf"/>
</dbReference>